<name>A0A1B2DHD6_9BACL</name>
<accession>A0A1B2DHD6</accession>
<dbReference type="CDD" id="cd05151">
    <property type="entry name" value="ChoK-like"/>
    <property type="match status" value="1"/>
</dbReference>
<protein>
    <recommendedName>
        <fullName evidence="1">Aminoglycoside phosphotransferase domain-containing protein</fullName>
    </recommendedName>
</protein>
<dbReference type="GO" id="GO:0004305">
    <property type="term" value="F:ethanolamine kinase activity"/>
    <property type="evidence" value="ECO:0007669"/>
    <property type="project" value="TreeGrafter"/>
</dbReference>
<dbReference type="RefSeq" id="WP_099518352.1">
    <property type="nucleotide sequence ID" value="NZ_CP016808.1"/>
</dbReference>
<dbReference type="EMBL" id="CP016808">
    <property type="protein sequence ID" value="ANY67140.1"/>
    <property type="molecule type" value="Genomic_DNA"/>
</dbReference>
<dbReference type="PANTHER" id="PTHR22603">
    <property type="entry name" value="CHOLINE/ETHANOALAMINE KINASE"/>
    <property type="match status" value="1"/>
</dbReference>
<dbReference type="PANTHER" id="PTHR22603:SF66">
    <property type="entry name" value="ETHANOLAMINE KINASE"/>
    <property type="match status" value="1"/>
</dbReference>
<dbReference type="InterPro" id="IPR011009">
    <property type="entry name" value="Kinase-like_dom_sf"/>
</dbReference>
<dbReference type="SUPFAM" id="SSF56112">
    <property type="entry name" value="Protein kinase-like (PK-like)"/>
    <property type="match status" value="1"/>
</dbReference>
<dbReference type="AlphaFoldDB" id="A0A1B2DHD6"/>
<organism evidence="2">
    <name type="scientific">Paenibacillus sp. BIHB 4019</name>
    <dbReference type="NCBI Taxonomy" id="1870819"/>
    <lineage>
        <taxon>Bacteria</taxon>
        <taxon>Bacillati</taxon>
        <taxon>Bacillota</taxon>
        <taxon>Bacilli</taxon>
        <taxon>Bacillales</taxon>
        <taxon>Paenibacillaceae</taxon>
        <taxon>Paenibacillus</taxon>
    </lineage>
</organism>
<dbReference type="Gene3D" id="3.90.1200.10">
    <property type="match status" value="1"/>
</dbReference>
<feature type="domain" description="Aminoglycoside phosphotransferase" evidence="1">
    <location>
        <begin position="38"/>
        <end position="243"/>
    </location>
</feature>
<dbReference type="GO" id="GO:0006646">
    <property type="term" value="P:phosphatidylethanolamine biosynthetic process"/>
    <property type="evidence" value="ECO:0007669"/>
    <property type="project" value="TreeGrafter"/>
</dbReference>
<proteinExistence type="predicted"/>
<sequence>MSNAESGQIEAASLEQVYTLIRDELGWERQATMVEFQKSGLTNRNYIVSCGGQKVAVRIGGTQSTELGINRYAESAALQALDGLAVAPQLLYFNPETGHMITQFLPGREFQNQELVEHMEEIAALFKKIHQMPPIPYEFSPYQDIEDRIRSARKRQLPLPASLDRLMDKLLKIQHSRAQASSRFRGLCHNDPFANNFLYDGSVRLLDWEYAGMGDILFDLACMGFSFTASQKEQLLSYYFGAEEASGLLPSLDDMIFIVQFWNAMWATLQIGLPHPAYNYSDMANHMFQSLEAQL</sequence>
<dbReference type="GO" id="GO:0005737">
    <property type="term" value="C:cytoplasm"/>
    <property type="evidence" value="ECO:0007669"/>
    <property type="project" value="TreeGrafter"/>
</dbReference>
<dbReference type="InterPro" id="IPR002575">
    <property type="entry name" value="Aminoglycoside_PTrfase"/>
</dbReference>
<dbReference type="Pfam" id="PF01636">
    <property type="entry name" value="APH"/>
    <property type="match status" value="1"/>
</dbReference>
<gene>
    <name evidence="2" type="ORF">BBD42_12195</name>
</gene>
<dbReference type="Gene3D" id="3.30.200.20">
    <property type="entry name" value="Phosphorylase Kinase, domain 1"/>
    <property type="match status" value="1"/>
</dbReference>
<evidence type="ECO:0000313" key="2">
    <source>
        <dbReference type="EMBL" id="ANY67140.1"/>
    </source>
</evidence>
<reference evidence="2" key="1">
    <citation type="submission" date="2016-08" db="EMBL/GenBank/DDBJ databases">
        <title>Complete Genome Seqeunce of Paenibacillus sp. BIHB 4019 from tea rhizoplane.</title>
        <authorList>
            <person name="Thakur R."/>
            <person name="Swarnkar M.K."/>
            <person name="Gulati A."/>
        </authorList>
    </citation>
    <scope>NUCLEOTIDE SEQUENCE [LARGE SCALE GENOMIC DNA]</scope>
    <source>
        <strain evidence="2">BIHB4019</strain>
    </source>
</reference>
<evidence type="ECO:0000259" key="1">
    <source>
        <dbReference type="Pfam" id="PF01636"/>
    </source>
</evidence>